<comment type="caution">
    <text evidence="5">The sequence shown here is derived from an EMBL/GenBank/DDBJ whole genome shotgun (WGS) entry which is preliminary data.</text>
</comment>
<evidence type="ECO:0000313" key="5">
    <source>
        <dbReference type="EMBL" id="MBE9404608.1"/>
    </source>
</evidence>
<feature type="region of interest" description="Disordered" evidence="2">
    <location>
        <begin position="216"/>
        <end position="238"/>
    </location>
</feature>
<feature type="domain" description="DUF222" evidence="4">
    <location>
        <begin position="33"/>
        <end position="344"/>
    </location>
</feature>
<name>A0ABR9W5P7_9MICO</name>
<feature type="domain" description="HNH" evidence="3">
    <location>
        <begin position="353"/>
        <end position="397"/>
    </location>
</feature>
<comment type="similarity">
    <text evidence="1">Belongs to the Rv1128c/1148c/1588c/1702c/1945/3466 family.</text>
</comment>
<accession>A0ABR9W5P7</accession>
<dbReference type="RefSeq" id="WP_193866353.1">
    <property type="nucleotide sequence ID" value="NZ_JADEYR010000012.1"/>
</dbReference>
<proteinExistence type="inferred from homology"/>
<dbReference type="CDD" id="cd00085">
    <property type="entry name" value="HNHc"/>
    <property type="match status" value="1"/>
</dbReference>
<feature type="region of interest" description="Disordered" evidence="2">
    <location>
        <begin position="455"/>
        <end position="480"/>
    </location>
</feature>
<evidence type="ECO:0000256" key="2">
    <source>
        <dbReference type="SAM" id="MobiDB-lite"/>
    </source>
</evidence>
<evidence type="ECO:0000259" key="3">
    <source>
        <dbReference type="Pfam" id="PF01844"/>
    </source>
</evidence>
<evidence type="ECO:0000256" key="1">
    <source>
        <dbReference type="ARBA" id="ARBA00023450"/>
    </source>
</evidence>
<sequence>MAPPGGDLDDPILGDLLVDTGLQELLTAGVAESQRLAVEYRRLAGFWRQLEFPQGGDPSGADEYEAETLAVALALRCTRATAYHRINDAHRALTALPCCFARLASGEFPCEWFQRLLRRTRHLTATDLTALDQSIATWPLGQLTVEQYRRRLSHALTRITAQRQTPPQHTPEGRRRVDLLPVGEDGIGCLQVIGPIPEILTLAQRLDASARAIQHTQRHALGAGEPPPLDPDGTVTTHGKPLSLARLRYELLTGASLDTDGVKIPRERFRLAVTVPALTLLGASEEPGTLDGTIPIPAVMARELAGQCETWHRVLTDPATGAFLPLPAKAYRPTTRMLEHLRLRHATCAVPGCTRPSSWAAECDHIQEYDHADPTRGGLTEIDNLHLLCWMHHRLKTAGLIDPARHTTTPDRPGVTAWEIRARAKIAVQDDTDLATPTTVAELTAAWQTFERDREQRALRAHHNQPTTPTSNARPRRRTHRSDRFVLCGSSSVIPLRHASYNCSKL</sequence>
<dbReference type="InterPro" id="IPR002711">
    <property type="entry name" value="HNH"/>
</dbReference>
<dbReference type="Pfam" id="PF01844">
    <property type="entry name" value="HNH"/>
    <property type="match status" value="1"/>
</dbReference>
<protein>
    <submittedName>
        <fullName evidence="5">DUF222 domain-containing protein</fullName>
    </submittedName>
</protein>
<dbReference type="EMBL" id="JADEYR010000012">
    <property type="protein sequence ID" value="MBE9404608.1"/>
    <property type="molecule type" value="Genomic_DNA"/>
</dbReference>
<organism evidence="5 6">
    <name type="scientific">Brachybacterium epidermidis</name>
    <dbReference type="NCBI Taxonomy" id="2781983"/>
    <lineage>
        <taxon>Bacteria</taxon>
        <taxon>Bacillati</taxon>
        <taxon>Actinomycetota</taxon>
        <taxon>Actinomycetes</taxon>
        <taxon>Micrococcales</taxon>
        <taxon>Dermabacteraceae</taxon>
        <taxon>Brachybacterium</taxon>
    </lineage>
</organism>
<gene>
    <name evidence="5" type="ORF">IOE58_10580</name>
</gene>
<reference evidence="5 6" key="1">
    <citation type="submission" date="2020-10" db="EMBL/GenBank/DDBJ databases">
        <title>Draft genome and description of Brachybacterium epidermidis sp nov.</title>
        <authorList>
            <person name="Boxberger M."/>
            <person name="La Scola B."/>
        </authorList>
    </citation>
    <scope>NUCLEOTIDE SEQUENCE [LARGE SCALE GENOMIC DNA]</scope>
    <source>
        <strain evidence="5 6">Marseille-Q2903</strain>
    </source>
</reference>
<evidence type="ECO:0000259" key="4">
    <source>
        <dbReference type="Pfam" id="PF02720"/>
    </source>
</evidence>
<dbReference type="Proteomes" id="UP000644727">
    <property type="component" value="Unassembled WGS sequence"/>
</dbReference>
<dbReference type="InterPro" id="IPR003870">
    <property type="entry name" value="DUF222"/>
</dbReference>
<feature type="compositionally biased region" description="Polar residues" evidence="2">
    <location>
        <begin position="464"/>
        <end position="473"/>
    </location>
</feature>
<dbReference type="InterPro" id="IPR003615">
    <property type="entry name" value="HNH_nuc"/>
</dbReference>
<keyword evidence="6" id="KW-1185">Reference proteome</keyword>
<dbReference type="Pfam" id="PF02720">
    <property type="entry name" value="DUF222"/>
    <property type="match status" value="1"/>
</dbReference>
<evidence type="ECO:0000313" key="6">
    <source>
        <dbReference type="Proteomes" id="UP000644727"/>
    </source>
</evidence>